<evidence type="ECO:0000313" key="2">
    <source>
        <dbReference type="EMBL" id="WOH36608.1"/>
    </source>
</evidence>
<evidence type="ECO:0000313" key="3">
    <source>
        <dbReference type="Proteomes" id="UP001301442"/>
    </source>
</evidence>
<organism evidence="2 3">
    <name type="scientific">Thalassotalea fonticola</name>
    <dbReference type="NCBI Taxonomy" id="3065649"/>
    <lineage>
        <taxon>Bacteria</taxon>
        <taxon>Pseudomonadati</taxon>
        <taxon>Pseudomonadota</taxon>
        <taxon>Gammaproteobacteria</taxon>
        <taxon>Alteromonadales</taxon>
        <taxon>Colwelliaceae</taxon>
        <taxon>Thalassotalea</taxon>
    </lineage>
</organism>
<gene>
    <name evidence="2" type="ORF">RI844_14685</name>
</gene>
<evidence type="ECO:0000256" key="1">
    <source>
        <dbReference type="SAM" id="SignalP"/>
    </source>
</evidence>
<accession>A0ABZ0GM52</accession>
<keyword evidence="1" id="KW-0732">Signal</keyword>
<dbReference type="Proteomes" id="UP001301442">
    <property type="component" value="Chromosome"/>
</dbReference>
<protein>
    <submittedName>
        <fullName evidence="2">Uncharacterized protein</fullName>
    </submittedName>
</protein>
<feature type="chain" id="PRO_5046134488" evidence="1">
    <location>
        <begin position="27"/>
        <end position="118"/>
    </location>
</feature>
<sequence length="118" mass="13105">MTPFSKKSILIISATTLFALSGIAVAGNNAEKQVKAGFDCFNAGPSNWTHCWRAKDFSQPAIPVNVYSEDGSEFLGTELLIRQDLYHGQPCPQDNGEEWELNESLGYYACHHFETGHH</sequence>
<dbReference type="RefSeq" id="WP_348395419.1">
    <property type="nucleotide sequence ID" value="NZ_CP136600.1"/>
</dbReference>
<proteinExistence type="predicted"/>
<feature type="signal peptide" evidence="1">
    <location>
        <begin position="1"/>
        <end position="26"/>
    </location>
</feature>
<reference evidence="2 3" key="1">
    <citation type="submission" date="2023-09" db="EMBL/GenBank/DDBJ databases">
        <authorList>
            <person name="Qi X."/>
        </authorList>
    </citation>
    <scope>NUCLEOTIDE SEQUENCE [LARGE SCALE GENOMIC DNA]</scope>
    <source>
        <strain evidence="2 3">S1-1</strain>
    </source>
</reference>
<dbReference type="EMBL" id="CP136600">
    <property type="protein sequence ID" value="WOH36608.1"/>
    <property type="molecule type" value="Genomic_DNA"/>
</dbReference>
<keyword evidence="3" id="KW-1185">Reference proteome</keyword>
<name>A0ABZ0GM52_9GAMM</name>